<protein>
    <submittedName>
        <fullName evidence="1">Uncharacterized protein</fullName>
    </submittedName>
</protein>
<comment type="caution">
    <text evidence="1">The sequence shown here is derived from an EMBL/GenBank/DDBJ whole genome shotgun (WGS) entry which is preliminary data.</text>
</comment>
<sequence>MSLNFIEKWYSELPDYEKGMPIIKLNDVSYTPQQILREVRKGSSIGKELQKKVEGARLAHSFEEDEALAEERLMKL</sequence>
<gene>
    <name evidence="1" type="ORF">S03H2_44720</name>
</gene>
<accession>X1J6F0</accession>
<name>X1J6F0_9ZZZZ</name>
<dbReference type="AlphaFoldDB" id="X1J6F0"/>
<proteinExistence type="predicted"/>
<reference evidence="1" key="1">
    <citation type="journal article" date="2014" name="Front. Microbiol.">
        <title>High frequency of phylogenetically diverse reductive dehalogenase-homologous genes in deep subseafloor sedimentary metagenomes.</title>
        <authorList>
            <person name="Kawai M."/>
            <person name="Futagami T."/>
            <person name="Toyoda A."/>
            <person name="Takaki Y."/>
            <person name="Nishi S."/>
            <person name="Hori S."/>
            <person name="Arai W."/>
            <person name="Tsubouchi T."/>
            <person name="Morono Y."/>
            <person name="Uchiyama I."/>
            <person name="Ito T."/>
            <person name="Fujiyama A."/>
            <person name="Inagaki F."/>
            <person name="Takami H."/>
        </authorList>
    </citation>
    <scope>NUCLEOTIDE SEQUENCE</scope>
    <source>
        <strain evidence="1">Expedition CK06-06</strain>
    </source>
</reference>
<feature type="non-terminal residue" evidence="1">
    <location>
        <position position="76"/>
    </location>
</feature>
<organism evidence="1">
    <name type="scientific">marine sediment metagenome</name>
    <dbReference type="NCBI Taxonomy" id="412755"/>
    <lineage>
        <taxon>unclassified sequences</taxon>
        <taxon>metagenomes</taxon>
        <taxon>ecological metagenomes</taxon>
    </lineage>
</organism>
<evidence type="ECO:0000313" key="1">
    <source>
        <dbReference type="EMBL" id="GAH65333.1"/>
    </source>
</evidence>
<dbReference type="EMBL" id="BARU01027981">
    <property type="protein sequence ID" value="GAH65333.1"/>
    <property type="molecule type" value="Genomic_DNA"/>
</dbReference>